<dbReference type="InterPro" id="IPR051339">
    <property type="entry name" value="DnaJ_subfamily_B"/>
</dbReference>
<dbReference type="PANTHER" id="PTHR24078">
    <property type="entry name" value="DNAJ HOMOLOG SUBFAMILY C MEMBER"/>
    <property type="match status" value="1"/>
</dbReference>
<comment type="caution">
    <text evidence="3">The sequence shown here is derived from an EMBL/GenBank/DDBJ whole genome shotgun (WGS) entry which is preliminary data.</text>
</comment>
<dbReference type="EMBL" id="BART01014511">
    <property type="protein sequence ID" value="GAG88897.1"/>
    <property type="molecule type" value="Genomic_DNA"/>
</dbReference>
<gene>
    <name evidence="3" type="ORF">S01H4_28886</name>
</gene>
<accession>X1C6E2</accession>
<dbReference type="CDD" id="cd10747">
    <property type="entry name" value="DnaJ_C"/>
    <property type="match status" value="1"/>
</dbReference>
<proteinExistence type="predicted"/>
<evidence type="ECO:0000313" key="3">
    <source>
        <dbReference type="EMBL" id="GAG88897.1"/>
    </source>
</evidence>
<protein>
    <recommendedName>
        <fullName evidence="2">Chaperone DnaJ C-terminal domain-containing protein</fullName>
    </recommendedName>
</protein>
<dbReference type="AlphaFoldDB" id="X1C6E2"/>
<dbReference type="InterPro" id="IPR008971">
    <property type="entry name" value="HSP40/DnaJ_pept-bd"/>
</dbReference>
<dbReference type="GO" id="GO:0051082">
    <property type="term" value="F:unfolded protein binding"/>
    <property type="evidence" value="ECO:0007669"/>
    <property type="project" value="InterPro"/>
</dbReference>
<reference evidence="3" key="1">
    <citation type="journal article" date="2014" name="Front. Microbiol.">
        <title>High frequency of phylogenetically diverse reductive dehalogenase-homologous genes in deep subseafloor sedimentary metagenomes.</title>
        <authorList>
            <person name="Kawai M."/>
            <person name="Futagami T."/>
            <person name="Toyoda A."/>
            <person name="Takaki Y."/>
            <person name="Nishi S."/>
            <person name="Hori S."/>
            <person name="Arai W."/>
            <person name="Tsubouchi T."/>
            <person name="Morono Y."/>
            <person name="Uchiyama I."/>
            <person name="Ito T."/>
            <person name="Fujiyama A."/>
            <person name="Inagaki F."/>
            <person name="Takami H."/>
        </authorList>
    </citation>
    <scope>NUCLEOTIDE SEQUENCE</scope>
    <source>
        <strain evidence="3">Expedition CK06-06</strain>
    </source>
</reference>
<feature type="non-terminal residue" evidence="3">
    <location>
        <position position="1"/>
    </location>
</feature>
<dbReference type="Gene3D" id="2.60.260.20">
    <property type="entry name" value="Urease metallochaperone UreE, N-terminal domain"/>
    <property type="match status" value="2"/>
</dbReference>
<dbReference type="GO" id="GO:0051087">
    <property type="term" value="F:protein-folding chaperone binding"/>
    <property type="evidence" value="ECO:0007669"/>
    <property type="project" value="TreeGrafter"/>
</dbReference>
<dbReference type="GO" id="GO:0005829">
    <property type="term" value="C:cytosol"/>
    <property type="evidence" value="ECO:0007669"/>
    <property type="project" value="TreeGrafter"/>
</dbReference>
<evidence type="ECO:0000256" key="1">
    <source>
        <dbReference type="ARBA" id="ARBA00023186"/>
    </source>
</evidence>
<dbReference type="Pfam" id="PF01556">
    <property type="entry name" value="DnaJ_C"/>
    <property type="match status" value="1"/>
</dbReference>
<organism evidence="3">
    <name type="scientific">marine sediment metagenome</name>
    <dbReference type="NCBI Taxonomy" id="412755"/>
    <lineage>
        <taxon>unclassified sequences</taxon>
        <taxon>metagenomes</taxon>
        <taxon>ecological metagenomes</taxon>
    </lineage>
</organism>
<dbReference type="InterPro" id="IPR002939">
    <property type="entry name" value="DnaJ_C"/>
</dbReference>
<dbReference type="GO" id="GO:0006457">
    <property type="term" value="P:protein folding"/>
    <property type="evidence" value="ECO:0007669"/>
    <property type="project" value="InterPro"/>
</dbReference>
<keyword evidence="1" id="KW-0143">Chaperone</keyword>
<dbReference type="SUPFAM" id="SSF49493">
    <property type="entry name" value="HSP40/DnaJ peptide-binding domain"/>
    <property type="match status" value="2"/>
</dbReference>
<evidence type="ECO:0000259" key="2">
    <source>
        <dbReference type="Pfam" id="PF01556"/>
    </source>
</evidence>
<feature type="domain" description="Chaperone DnaJ C-terminal" evidence="2">
    <location>
        <begin position="7"/>
        <end position="144"/>
    </location>
</feature>
<dbReference type="PANTHER" id="PTHR24078:SF553">
    <property type="entry name" value="DNAJ HOMOLOG SUBFAMILY B MEMBER 5"/>
    <property type="match status" value="1"/>
</dbReference>
<name>X1C6E2_9ZZZZ</name>
<feature type="non-terminal residue" evidence="3">
    <location>
        <position position="145"/>
    </location>
</feature>
<sequence>PVSMMKTIELDMEKAYTGCTLPVEVTRMIAEGNIQREETETLYVQIPEGIDDNEIIMVEGKGNIIDETNKGDLKIFIRVKNNTEFVRNGLDITYHKTISLKEALCGFSFDLKYIDGRVFKINNGNGNVISADYKKMIPNMGMKRN</sequence>